<organism evidence="1 2">
    <name type="scientific">Plasmodium vivax</name>
    <name type="common">malaria parasite P. vivax</name>
    <dbReference type="NCBI Taxonomy" id="5855"/>
    <lineage>
        <taxon>Eukaryota</taxon>
        <taxon>Sar</taxon>
        <taxon>Alveolata</taxon>
        <taxon>Apicomplexa</taxon>
        <taxon>Aconoidasida</taxon>
        <taxon>Haemosporida</taxon>
        <taxon>Plasmodiidae</taxon>
        <taxon>Plasmodium</taxon>
        <taxon>Plasmodium (Plasmodium)</taxon>
    </lineage>
</organism>
<gene>
    <name evidence="1" type="ORF">PVP01_0203500</name>
</gene>
<accession>A0A564ZQH3</accession>
<dbReference type="VEuPathDB" id="PlasmoDB:PVX_081220"/>
<evidence type="ECO:0000313" key="2">
    <source>
        <dbReference type="Proteomes" id="UP000220605"/>
    </source>
</evidence>
<dbReference type="OrthoDB" id="390912at2759"/>
<proteinExistence type="predicted"/>
<dbReference type="VEuPathDB" id="PlasmoDB:PVPAM_020011000"/>
<name>A0A564ZQH3_PLAVI</name>
<reference evidence="2" key="1">
    <citation type="submission" date="2016-07" db="EMBL/GenBank/DDBJ databases">
        <authorList>
            <consortium name="Pathogen Informatics"/>
        </authorList>
    </citation>
    <scope>NUCLEOTIDE SEQUENCE [LARGE SCALE GENOMIC DNA]</scope>
</reference>
<dbReference type="Proteomes" id="UP000220605">
    <property type="component" value="Chromosome 2"/>
</dbReference>
<dbReference type="VEuPathDB" id="PlasmoDB:PVW1_020011100"/>
<sequence>MRTGTYIHQCAQWCAPLFAPLCEPSPKGPPPPVAPHHRKMLLKANKTLHDFPFHPYWFGRKPSMKNVIDSNFTFSCLEEFYLFRFANITTFNIFNLNHTSDNVASVWFDRLDNLIKCFQIKCSSSKSKIRSYEKYLHGKYPVNDTFDYRNPRSFY</sequence>
<dbReference type="VEuPathDB" id="PlasmoDB:PVP01_0203500"/>
<dbReference type="AlphaFoldDB" id="A0A564ZQH3"/>
<evidence type="ECO:0000313" key="1">
    <source>
        <dbReference type="EMBL" id="VUZ93268.1"/>
    </source>
</evidence>
<protein>
    <submittedName>
        <fullName evidence="1">Uncharacterized protein</fullName>
    </submittedName>
</protein>
<dbReference type="EMBL" id="LT635613">
    <property type="protein sequence ID" value="VUZ93268.1"/>
    <property type="molecule type" value="Genomic_DNA"/>
</dbReference>